<dbReference type="NCBIfam" id="NF003015">
    <property type="entry name" value="PRK03858.1"/>
    <property type="match status" value="1"/>
</dbReference>
<dbReference type="NCBIfam" id="NF002677">
    <property type="entry name" value="PRK02406.1"/>
    <property type="match status" value="1"/>
</dbReference>
<reference evidence="6 7" key="1">
    <citation type="submission" date="2019-07" db="EMBL/GenBank/DDBJ databases">
        <authorList>
            <person name="Zhao L.H."/>
        </authorList>
    </citation>
    <scope>NUCLEOTIDE SEQUENCE [LARGE SCALE GENOMIC DNA]</scope>
    <source>
        <strain evidence="6 7">Co35</strain>
    </source>
</reference>
<dbReference type="EC" id="2.7.7.7" evidence="4"/>
<dbReference type="InterPro" id="IPR043502">
    <property type="entry name" value="DNA/RNA_pol_sf"/>
</dbReference>
<gene>
    <name evidence="4 6" type="primary">dinB</name>
    <name evidence="6" type="ORF">FNM00_10345</name>
</gene>
<keyword evidence="4" id="KW-0238">DNA-binding</keyword>
<dbReference type="Pfam" id="PF11799">
    <property type="entry name" value="IMS_C"/>
    <property type="match status" value="1"/>
</dbReference>
<comment type="cofactor">
    <cofactor evidence="4">
        <name>Mg(2+)</name>
        <dbReference type="ChEBI" id="CHEBI:18420"/>
    </cofactor>
    <text evidence="4">Binds 2 magnesium ions per subunit.</text>
</comment>
<dbReference type="GO" id="GO:0005829">
    <property type="term" value="C:cytosol"/>
    <property type="evidence" value="ECO:0007669"/>
    <property type="project" value="TreeGrafter"/>
</dbReference>
<keyword evidence="4" id="KW-0227">DNA damage</keyword>
<dbReference type="AlphaFoldDB" id="A0A554S8U8"/>
<keyword evidence="4" id="KW-0234">DNA repair</keyword>
<dbReference type="PROSITE" id="PS50173">
    <property type="entry name" value="UMUC"/>
    <property type="match status" value="1"/>
</dbReference>
<dbReference type="CDD" id="cd03586">
    <property type="entry name" value="PolY_Pol_IV_kappa"/>
    <property type="match status" value="1"/>
</dbReference>
<dbReference type="InterPro" id="IPR017961">
    <property type="entry name" value="DNA_pol_Y-fam_little_finger"/>
</dbReference>
<dbReference type="GO" id="GO:0003684">
    <property type="term" value="F:damaged DNA binding"/>
    <property type="evidence" value="ECO:0007669"/>
    <property type="project" value="InterPro"/>
</dbReference>
<comment type="catalytic activity">
    <reaction evidence="3 4">
        <text>DNA(n) + a 2'-deoxyribonucleoside 5'-triphosphate = DNA(n+1) + diphosphate</text>
        <dbReference type="Rhea" id="RHEA:22508"/>
        <dbReference type="Rhea" id="RHEA-COMP:17339"/>
        <dbReference type="Rhea" id="RHEA-COMP:17340"/>
        <dbReference type="ChEBI" id="CHEBI:33019"/>
        <dbReference type="ChEBI" id="CHEBI:61560"/>
        <dbReference type="ChEBI" id="CHEBI:173112"/>
        <dbReference type="EC" id="2.7.7.7"/>
    </reaction>
</comment>
<dbReference type="InterPro" id="IPR022880">
    <property type="entry name" value="DNApol_IV"/>
</dbReference>
<dbReference type="RefSeq" id="WP_143913366.1">
    <property type="nucleotide sequence ID" value="NZ_VLNT01000007.1"/>
</dbReference>
<keyword evidence="4 6" id="KW-0548">Nucleotidyltransferase</keyword>
<feature type="domain" description="UmuC" evidence="5">
    <location>
        <begin position="12"/>
        <end position="188"/>
    </location>
</feature>
<dbReference type="Pfam" id="PF00817">
    <property type="entry name" value="IMS"/>
    <property type="match status" value="1"/>
</dbReference>
<dbReference type="HAMAP" id="MF_01113">
    <property type="entry name" value="DNApol_IV"/>
    <property type="match status" value="1"/>
</dbReference>
<dbReference type="GO" id="GO:0009432">
    <property type="term" value="P:SOS response"/>
    <property type="evidence" value="ECO:0007669"/>
    <property type="project" value="TreeGrafter"/>
</dbReference>
<protein>
    <recommendedName>
        <fullName evidence="4">DNA polymerase IV</fullName>
        <shortName evidence="4">Pol IV</shortName>
        <ecNumber evidence="4">2.7.7.7</ecNumber>
    </recommendedName>
</protein>
<dbReference type="OrthoDB" id="9808813at2"/>
<dbReference type="PANTHER" id="PTHR11076">
    <property type="entry name" value="DNA REPAIR POLYMERASE UMUC / TRANSFERASE FAMILY MEMBER"/>
    <property type="match status" value="1"/>
</dbReference>
<dbReference type="Gene3D" id="3.30.70.270">
    <property type="match status" value="1"/>
</dbReference>
<dbReference type="SUPFAM" id="SSF100879">
    <property type="entry name" value="Lesion bypass DNA polymerase (Y-family), little finger domain"/>
    <property type="match status" value="1"/>
</dbReference>
<feature type="binding site" evidence="4">
    <location>
        <position position="106"/>
    </location>
    <ligand>
        <name>Mg(2+)</name>
        <dbReference type="ChEBI" id="CHEBI:18420"/>
    </ligand>
</feature>
<keyword evidence="4" id="KW-0460">Magnesium</keyword>
<keyword evidence="4" id="KW-0515">Mutator protein</keyword>
<dbReference type="Proteomes" id="UP000316988">
    <property type="component" value="Unassembled WGS sequence"/>
</dbReference>
<evidence type="ECO:0000256" key="3">
    <source>
        <dbReference type="ARBA" id="ARBA00049244"/>
    </source>
</evidence>
<dbReference type="GO" id="GO:0000287">
    <property type="term" value="F:magnesium ion binding"/>
    <property type="evidence" value="ECO:0007669"/>
    <property type="project" value="UniProtKB-UniRule"/>
</dbReference>
<dbReference type="GO" id="GO:0042276">
    <property type="term" value="P:error-prone translesion synthesis"/>
    <property type="evidence" value="ECO:0007669"/>
    <property type="project" value="TreeGrafter"/>
</dbReference>
<sequence length="389" mass="41997">MPPALPDDDIGILHADLDAFYASVEQRDEPALRGRPVVVGGGVVLAASYEAKALGIRTTMPGRQARRLCPDLIVRPPRFAAYSEASAAVFAIFHDITPVVEALSIDEAFLDVSGLRRLTGRPLTIAGTLRSRVQDEVGLPISVGIARTKYLAKVASALSKPHGLLVVPAAEERRFLHALPVERLWGVGRVTSGALHRAGWSTVADLAHADPSAVEAVVGPAAARHLLDLAHGRDTRRVDPHVSRRSIGAQQALGRATRSLPDVDAALLELVDRVARRLRRARRTARTVTLRLRFGDFRRSTSATTLSVPTHETSELLTAARRLLLTRAADIAREGLTLVGIALSGLDDHGEQLTLPFEDRDPGRLDAAVDAVHERFGSAALRRAVHVRE</sequence>
<comment type="function">
    <text evidence="2 4">Poorly processive, error-prone DNA polymerase involved in untargeted mutagenesis. Copies undamaged DNA at stalled replication forks, which arise in vivo from mismatched or misaligned primer ends. These misaligned primers can be extended by PolIV. Exhibits no 3'-5' exonuclease (proofreading) activity. May be involved in translesional synthesis, in conjunction with the beta clamp from PolIII.</text>
</comment>
<evidence type="ECO:0000259" key="5">
    <source>
        <dbReference type="PROSITE" id="PS50173"/>
    </source>
</evidence>
<comment type="similarity">
    <text evidence="1 4">Belongs to the DNA polymerase type-Y family.</text>
</comment>
<comment type="subunit">
    <text evidence="4">Monomer.</text>
</comment>
<keyword evidence="4" id="KW-0239">DNA-directed DNA polymerase</keyword>
<evidence type="ECO:0000256" key="2">
    <source>
        <dbReference type="ARBA" id="ARBA00025589"/>
    </source>
</evidence>
<evidence type="ECO:0000313" key="6">
    <source>
        <dbReference type="EMBL" id="TSD62769.1"/>
    </source>
</evidence>
<dbReference type="Gene3D" id="1.10.150.20">
    <property type="entry name" value="5' to 3' exonuclease, C-terminal subdomain"/>
    <property type="match status" value="1"/>
</dbReference>
<dbReference type="InterPro" id="IPR036775">
    <property type="entry name" value="DNA_pol_Y-fam_lit_finger_sf"/>
</dbReference>
<dbReference type="SUPFAM" id="SSF56672">
    <property type="entry name" value="DNA/RNA polymerases"/>
    <property type="match status" value="1"/>
</dbReference>
<feature type="active site" evidence="4">
    <location>
        <position position="107"/>
    </location>
</feature>
<accession>A0A554S8U8</accession>
<comment type="subcellular location">
    <subcellularLocation>
        <location evidence="4">Cytoplasm</location>
    </subcellularLocation>
</comment>
<organism evidence="6 7">
    <name type="scientific">Aeromicrobium piscarium</name>
    <dbReference type="NCBI Taxonomy" id="2590901"/>
    <lineage>
        <taxon>Bacteria</taxon>
        <taxon>Bacillati</taxon>
        <taxon>Actinomycetota</taxon>
        <taxon>Actinomycetes</taxon>
        <taxon>Propionibacteriales</taxon>
        <taxon>Nocardioidaceae</taxon>
        <taxon>Aeromicrobium</taxon>
    </lineage>
</organism>
<dbReference type="Gene3D" id="3.40.1170.60">
    <property type="match status" value="1"/>
</dbReference>
<evidence type="ECO:0000313" key="7">
    <source>
        <dbReference type="Proteomes" id="UP000316988"/>
    </source>
</evidence>
<dbReference type="GO" id="GO:0006281">
    <property type="term" value="P:DNA repair"/>
    <property type="evidence" value="ECO:0007669"/>
    <property type="project" value="UniProtKB-UniRule"/>
</dbReference>
<dbReference type="PANTHER" id="PTHR11076:SF33">
    <property type="entry name" value="DNA POLYMERASE KAPPA"/>
    <property type="match status" value="1"/>
</dbReference>
<keyword evidence="4" id="KW-0479">Metal-binding</keyword>
<evidence type="ECO:0000256" key="1">
    <source>
        <dbReference type="ARBA" id="ARBA00010945"/>
    </source>
</evidence>
<keyword evidence="4" id="KW-0963">Cytoplasm</keyword>
<feature type="binding site" evidence="4">
    <location>
        <position position="16"/>
    </location>
    <ligand>
        <name>Mg(2+)</name>
        <dbReference type="ChEBI" id="CHEBI:18420"/>
    </ligand>
</feature>
<dbReference type="InterPro" id="IPR050116">
    <property type="entry name" value="DNA_polymerase-Y"/>
</dbReference>
<dbReference type="Gene3D" id="3.30.1490.100">
    <property type="entry name" value="DNA polymerase, Y-family, little finger domain"/>
    <property type="match status" value="1"/>
</dbReference>
<dbReference type="EMBL" id="VLNT01000007">
    <property type="protein sequence ID" value="TSD62769.1"/>
    <property type="molecule type" value="Genomic_DNA"/>
</dbReference>
<evidence type="ECO:0000256" key="4">
    <source>
        <dbReference type="HAMAP-Rule" id="MF_01113"/>
    </source>
</evidence>
<keyword evidence="4" id="KW-0235">DNA replication</keyword>
<dbReference type="InterPro" id="IPR001126">
    <property type="entry name" value="UmuC"/>
</dbReference>
<dbReference type="GO" id="GO:0003887">
    <property type="term" value="F:DNA-directed DNA polymerase activity"/>
    <property type="evidence" value="ECO:0007669"/>
    <property type="project" value="UniProtKB-UniRule"/>
</dbReference>
<dbReference type="InterPro" id="IPR043128">
    <property type="entry name" value="Rev_trsase/Diguanyl_cyclase"/>
</dbReference>
<keyword evidence="7" id="KW-1185">Reference proteome</keyword>
<dbReference type="GO" id="GO:0006261">
    <property type="term" value="P:DNA-templated DNA replication"/>
    <property type="evidence" value="ECO:0007669"/>
    <property type="project" value="UniProtKB-UniRule"/>
</dbReference>
<name>A0A554S8U8_9ACTN</name>
<proteinExistence type="inferred from homology"/>
<comment type="caution">
    <text evidence="6">The sequence shown here is derived from an EMBL/GenBank/DDBJ whole genome shotgun (WGS) entry which is preliminary data.</text>
</comment>
<feature type="site" description="Substrate discrimination" evidence="4">
    <location>
        <position position="21"/>
    </location>
</feature>
<keyword evidence="4 6" id="KW-0808">Transferase</keyword>